<dbReference type="Pfam" id="PF00078">
    <property type="entry name" value="RVT_1"/>
    <property type="match status" value="1"/>
</dbReference>
<dbReference type="InterPro" id="IPR043502">
    <property type="entry name" value="DNA/RNA_pol_sf"/>
</dbReference>
<dbReference type="PANTHER" id="PTHR19446">
    <property type="entry name" value="REVERSE TRANSCRIPTASES"/>
    <property type="match status" value="1"/>
</dbReference>
<gene>
    <name evidence="2" type="ORF">R1sor_014110</name>
</gene>
<dbReference type="AlphaFoldDB" id="A0ABD3HAA8"/>
<keyword evidence="3" id="KW-1185">Reference proteome</keyword>
<evidence type="ECO:0000259" key="1">
    <source>
        <dbReference type="PROSITE" id="PS50878"/>
    </source>
</evidence>
<dbReference type="CDD" id="cd01650">
    <property type="entry name" value="RT_nLTR_like"/>
    <property type="match status" value="1"/>
</dbReference>
<evidence type="ECO:0000313" key="3">
    <source>
        <dbReference type="Proteomes" id="UP001633002"/>
    </source>
</evidence>
<dbReference type="InterPro" id="IPR000477">
    <property type="entry name" value="RT_dom"/>
</dbReference>
<evidence type="ECO:0000313" key="2">
    <source>
        <dbReference type="EMBL" id="KAL3687801.1"/>
    </source>
</evidence>
<comment type="caution">
    <text evidence="2">The sequence shown here is derived from an EMBL/GenBank/DDBJ whole genome shotgun (WGS) entry which is preliminary data.</text>
</comment>
<name>A0ABD3HAA8_9MARC</name>
<dbReference type="EMBL" id="JBJQOH010000004">
    <property type="protein sequence ID" value="KAL3687801.1"/>
    <property type="molecule type" value="Genomic_DNA"/>
</dbReference>
<reference evidence="2 3" key="1">
    <citation type="submission" date="2024-09" db="EMBL/GenBank/DDBJ databases">
        <title>Chromosome-scale assembly of Riccia sorocarpa.</title>
        <authorList>
            <person name="Paukszto L."/>
        </authorList>
    </citation>
    <scope>NUCLEOTIDE SEQUENCE [LARGE SCALE GENOMIC DNA]</scope>
    <source>
        <strain evidence="2">LP-2024</strain>
        <tissue evidence="2">Aerial parts of the thallus</tissue>
    </source>
</reference>
<proteinExistence type="predicted"/>
<feature type="domain" description="Reverse transcriptase" evidence="1">
    <location>
        <begin position="49"/>
        <end position="255"/>
    </location>
</feature>
<accession>A0ABD3HAA8</accession>
<sequence>MGMICSPRSWCVFSEDEVEKVVGSLCTGKAADILGLTAEHLKWGSAGLLRVITQLFNKAVKERVVPLYKKGPKDDPTSYRTIMVAHVFAKVFGNLLETRLSAWCEEQGVRAPVQAGFRKQFSTLDHLLSLRVMMEEAKRTQQPLYLLFLDFKKAFDSVTRNLIQDQLVTLNVPGELINAIARLYQSVSVKTQVQATGFDSTLGVIQGCPLSPTLFGLFIEKLFWLSCDKITGVTVGTQRVSMLIFADVCYITHDF</sequence>
<organism evidence="2 3">
    <name type="scientific">Riccia sorocarpa</name>
    <dbReference type="NCBI Taxonomy" id="122646"/>
    <lineage>
        <taxon>Eukaryota</taxon>
        <taxon>Viridiplantae</taxon>
        <taxon>Streptophyta</taxon>
        <taxon>Embryophyta</taxon>
        <taxon>Marchantiophyta</taxon>
        <taxon>Marchantiopsida</taxon>
        <taxon>Marchantiidae</taxon>
        <taxon>Marchantiales</taxon>
        <taxon>Ricciaceae</taxon>
        <taxon>Riccia</taxon>
    </lineage>
</organism>
<dbReference type="PROSITE" id="PS50878">
    <property type="entry name" value="RT_POL"/>
    <property type="match status" value="1"/>
</dbReference>
<dbReference type="Proteomes" id="UP001633002">
    <property type="component" value="Unassembled WGS sequence"/>
</dbReference>
<protein>
    <recommendedName>
        <fullName evidence="1">Reverse transcriptase domain-containing protein</fullName>
    </recommendedName>
</protein>
<dbReference type="SUPFAM" id="SSF56672">
    <property type="entry name" value="DNA/RNA polymerases"/>
    <property type="match status" value="1"/>
</dbReference>